<dbReference type="InterPro" id="IPR012686">
    <property type="entry name" value="HPA_isomer/decarb_N"/>
</dbReference>
<accession>A0ABW0MH44</accession>
<name>A0ABW0MH44_9BURK</name>
<evidence type="ECO:0000313" key="3">
    <source>
        <dbReference type="EMBL" id="MFC5476303.1"/>
    </source>
</evidence>
<keyword evidence="3" id="KW-0378">Hydrolase</keyword>
<dbReference type="InterPro" id="IPR011234">
    <property type="entry name" value="Fumarylacetoacetase-like_C"/>
</dbReference>
<protein>
    <submittedName>
        <fullName evidence="3">Fumarylacetoacetate hydrolase family protein</fullName>
    </submittedName>
</protein>
<evidence type="ECO:0000256" key="1">
    <source>
        <dbReference type="ARBA" id="ARBA00022723"/>
    </source>
</evidence>
<dbReference type="GO" id="GO:0016787">
    <property type="term" value="F:hydrolase activity"/>
    <property type="evidence" value="ECO:0007669"/>
    <property type="project" value="UniProtKB-KW"/>
</dbReference>
<dbReference type="NCBIfam" id="TIGR02305">
    <property type="entry name" value="HpaG-N-term"/>
    <property type="match status" value="1"/>
</dbReference>
<proteinExistence type="predicted"/>
<reference evidence="4" key="1">
    <citation type="journal article" date="2019" name="Int. J. Syst. Evol. Microbiol.">
        <title>The Global Catalogue of Microorganisms (GCM) 10K type strain sequencing project: providing services to taxonomists for standard genome sequencing and annotation.</title>
        <authorList>
            <consortium name="The Broad Institute Genomics Platform"/>
            <consortium name="The Broad Institute Genome Sequencing Center for Infectious Disease"/>
            <person name="Wu L."/>
            <person name="Ma J."/>
        </authorList>
    </citation>
    <scope>NUCLEOTIDE SEQUENCE [LARGE SCALE GENOMIC DNA]</scope>
    <source>
        <strain evidence="4">JCM 17066</strain>
    </source>
</reference>
<gene>
    <name evidence="3" type="ORF">ACFPM8_20255</name>
</gene>
<evidence type="ECO:0000313" key="4">
    <source>
        <dbReference type="Proteomes" id="UP001596045"/>
    </source>
</evidence>
<dbReference type="Proteomes" id="UP001596045">
    <property type="component" value="Unassembled WGS sequence"/>
</dbReference>
<dbReference type="SUPFAM" id="SSF56529">
    <property type="entry name" value="FAH"/>
    <property type="match status" value="1"/>
</dbReference>
<dbReference type="PANTHER" id="PTHR11820">
    <property type="entry name" value="ACYLPYRUVASE"/>
    <property type="match status" value="1"/>
</dbReference>
<comment type="caution">
    <text evidence="3">The sequence shown here is derived from an EMBL/GenBank/DDBJ whole genome shotgun (WGS) entry which is preliminary data.</text>
</comment>
<dbReference type="RefSeq" id="WP_379000373.1">
    <property type="nucleotide sequence ID" value="NZ_JBHSMT010000030.1"/>
</dbReference>
<keyword evidence="4" id="KW-1185">Reference proteome</keyword>
<dbReference type="InterPro" id="IPR036663">
    <property type="entry name" value="Fumarylacetoacetase_C_sf"/>
</dbReference>
<dbReference type="PANTHER" id="PTHR11820:SF114">
    <property type="entry name" value="4-HYDROXYPHENYLACETATE CATABOLISM PROTEIN"/>
    <property type="match status" value="1"/>
</dbReference>
<organism evidence="3 4">
    <name type="scientific">Paraherbaspirillum soli</name>
    <dbReference type="NCBI Taxonomy" id="631222"/>
    <lineage>
        <taxon>Bacteria</taxon>
        <taxon>Pseudomonadati</taxon>
        <taxon>Pseudomonadota</taxon>
        <taxon>Betaproteobacteria</taxon>
        <taxon>Burkholderiales</taxon>
        <taxon>Oxalobacteraceae</taxon>
        <taxon>Paraherbaspirillum</taxon>
    </lineage>
</organism>
<dbReference type="Gene3D" id="3.90.850.10">
    <property type="entry name" value="Fumarylacetoacetase-like, C-terminal domain"/>
    <property type="match status" value="1"/>
</dbReference>
<keyword evidence="1" id="KW-0479">Metal-binding</keyword>
<dbReference type="EMBL" id="JBHSMT010000030">
    <property type="protein sequence ID" value="MFC5476303.1"/>
    <property type="molecule type" value="Genomic_DNA"/>
</dbReference>
<sequence length="239" mass="25095">MQKHGPVAISGRPGAQGTVYGVILNHRRSLAGLGDTLLQAPYKSLPQAPVLYIKPANTLVASGATVLLPSPARQVEVGATLGIVIGAAAARIGLEQAATVIAGYVAAADLSLPHASYYRPAIREKCFDGACPISQQMMPASLANDPDSVCIETHINDTRVDSWPLADLVRNIPELLRDVTEFMTLNAGDILLIGVPWQAPQATIGDAVRVAVAGGGEVCFHIQSHGWKKVGGGKHENDE</sequence>
<feature type="domain" description="Fumarylacetoacetase-like C-terminal" evidence="2">
    <location>
        <begin position="18"/>
        <end position="222"/>
    </location>
</feature>
<dbReference type="Pfam" id="PF01557">
    <property type="entry name" value="FAA_hydrolase"/>
    <property type="match status" value="1"/>
</dbReference>
<evidence type="ECO:0000259" key="2">
    <source>
        <dbReference type="Pfam" id="PF01557"/>
    </source>
</evidence>